<evidence type="ECO:0000313" key="3">
    <source>
        <dbReference type="EMBL" id="CAJ1390087.1"/>
    </source>
</evidence>
<feature type="chain" id="PRO_5041270510" evidence="2">
    <location>
        <begin position="17"/>
        <end position="838"/>
    </location>
</feature>
<feature type="region of interest" description="Disordered" evidence="1">
    <location>
        <begin position="785"/>
        <end position="804"/>
    </location>
</feature>
<dbReference type="Gene3D" id="2.60.60.30">
    <property type="entry name" value="sav2460 like domains"/>
    <property type="match status" value="1"/>
</dbReference>
<evidence type="ECO:0000313" key="4">
    <source>
        <dbReference type="Proteomes" id="UP001178507"/>
    </source>
</evidence>
<evidence type="ECO:0000256" key="1">
    <source>
        <dbReference type="SAM" id="MobiDB-lite"/>
    </source>
</evidence>
<name>A0AA36INS0_9DINO</name>
<dbReference type="Proteomes" id="UP001178507">
    <property type="component" value="Unassembled WGS sequence"/>
</dbReference>
<reference evidence="3" key="1">
    <citation type="submission" date="2023-08" db="EMBL/GenBank/DDBJ databases">
        <authorList>
            <person name="Chen Y."/>
            <person name="Shah S."/>
            <person name="Dougan E. K."/>
            <person name="Thang M."/>
            <person name="Chan C."/>
        </authorList>
    </citation>
    <scope>NUCLEOTIDE SEQUENCE</scope>
</reference>
<gene>
    <name evidence="3" type="ORF">EVOR1521_LOCUS15589</name>
</gene>
<dbReference type="AlphaFoldDB" id="A0AA36INS0"/>
<evidence type="ECO:0000256" key="2">
    <source>
        <dbReference type="SAM" id="SignalP"/>
    </source>
</evidence>
<accession>A0AA36INS0</accession>
<protein>
    <submittedName>
        <fullName evidence="3">Uncharacterized protein</fullName>
    </submittedName>
</protein>
<dbReference type="EMBL" id="CAUJNA010002001">
    <property type="protein sequence ID" value="CAJ1390087.1"/>
    <property type="molecule type" value="Genomic_DNA"/>
</dbReference>
<feature type="signal peptide" evidence="2">
    <location>
        <begin position="1"/>
        <end position="16"/>
    </location>
</feature>
<proteinExistence type="predicted"/>
<keyword evidence="4" id="KW-1185">Reference proteome</keyword>
<comment type="caution">
    <text evidence="3">The sequence shown here is derived from an EMBL/GenBank/DDBJ whole genome shotgun (WGS) entry which is preliminary data.</text>
</comment>
<keyword evidence="2" id="KW-0732">Signal</keyword>
<organism evidence="3 4">
    <name type="scientific">Effrenium voratum</name>
    <dbReference type="NCBI Taxonomy" id="2562239"/>
    <lineage>
        <taxon>Eukaryota</taxon>
        <taxon>Sar</taxon>
        <taxon>Alveolata</taxon>
        <taxon>Dinophyceae</taxon>
        <taxon>Suessiales</taxon>
        <taxon>Symbiodiniaceae</taxon>
        <taxon>Effrenium</taxon>
    </lineage>
</organism>
<sequence length="838" mass="91747">MLRLAFLAVAPLLCSAARVSTHYDGHKKVDEDPFGDMLPPMSSNPMVMSSDQAAARGQPVPSVHGVPQTPAVVREEERILASESLVDEQVEVNQEERMEVECVGMEHLREVTDYQAEQKEAEQEIKNIRSFVPTEAEHQCLKLNLRNKKIPGRLFSDRVAFANCPPFPERLGEIVIESVHHTENIDKKQHVVLELVGCTSCENDRTKDVEWGGLLAIDETGNYRKMYRKPLDATWPTDNFGKGHFRMGDRVPIVEKPAHGLPGIYPRTWSTEQVRDADQKWVKMYKYKYSSFNFDESILSEVATMASEATGNASTVDGAFVHAHEREELKILKELRAQEKRIPFNHKLEQMHMHIYVCDESGSGLVCPEKPAETLLVHDAALAFDSSKTSTFDELGKHSGVCTYGPCMFQRGLKVGKENQLMSWTMCTACDNRACGAHSRADPPRREDVPPAHDAGEFNCLVERLYTSSGYKDLFLNKPGTGGREGSGFLFRGAEAKGHVTGHINWHLSVPRAGHCEPFLQDVAYVGIGVDECDKCRGGEVDVDIGMVLLSCPDGNTKGLGGAIPSQCRYVDHQNFNHKSRRDFYAISEDDRSGEGEGDDEWAFMNLAELRKTGVSHVLIVANIYGCAHGRPTSPIGWQDLEGAFMRVTGSSGVSKSFENAETIGYVDLDGMQGPAQNGAGLVMFYLAKDETLAAPSEITRTDSAGGTGKHWKMAVVKKSYQGAVLSSGPALEAFGIGTVRNVENGVAEAAADMSLPNALATNQTPPAEHATVVELGPVVTDATSESNEVHFSGESSGERKAKEMTNQELWNNLAATLPEGPPGTDAFCVPGIASDLM</sequence>